<dbReference type="GO" id="GO:0005737">
    <property type="term" value="C:cytoplasm"/>
    <property type="evidence" value="ECO:0007669"/>
    <property type="project" value="UniProtKB-SubCell"/>
</dbReference>
<dbReference type="NCBIfam" id="TIGR00475">
    <property type="entry name" value="selB"/>
    <property type="match status" value="1"/>
</dbReference>
<dbReference type="Pfam" id="PF09107">
    <property type="entry name" value="WHD_3rd_SelB"/>
    <property type="match status" value="1"/>
</dbReference>
<dbReference type="Pfam" id="PF09106">
    <property type="entry name" value="WHD_2nd_SelB"/>
    <property type="match status" value="1"/>
</dbReference>
<dbReference type="CDD" id="cd04171">
    <property type="entry name" value="SelB"/>
    <property type="match status" value="1"/>
</dbReference>
<proteinExistence type="predicted"/>
<dbReference type="Proteomes" id="UP000199568">
    <property type="component" value="Unassembled WGS sequence"/>
</dbReference>
<dbReference type="GO" id="GO:0003924">
    <property type="term" value="F:GTPase activity"/>
    <property type="evidence" value="ECO:0007669"/>
    <property type="project" value="InterPro"/>
</dbReference>
<dbReference type="InterPro" id="IPR009000">
    <property type="entry name" value="Transl_B-barrel_sf"/>
</dbReference>
<dbReference type="InterPro" id="IPR015190">
    <property type="entry name" value="Elong_fac_SelB-wing-hlx_typ-2"/>
</dbReference>
<dbReference type="GO" id="GO:0003723">
    <property type="term" value="F:RNA binding"/>
    <property type="evidence" value="ECO:0007669"/>
    <property type="project" value="InterPro"/>
</dbReference>
<dbReference type="Pfam" id="PF03144">
    <property type="entry name" value="GTP_EFTU_D2"/>
    <property type="match status" value="1"/>
</dbReference>
<dbReference type="NCBIfam" id="TIGR00231">
    <property type="entry name" value="small_GTP"/>
    <property type="match status" value="1"/>
</dbReference>
<dbReference type="InterPro" id="IPR027417">
    <property type="entry name" value="P-loop_NTPase"/>
</dbReference>
<gene>
    <name evidence="10" type="ORF">SAMN05660297_00462</name>
</gene>
<dbReference type="Gene3D" id="2.40.30.10">
    <property type="entry name" value="Translation factors"/>
    <property type="match status" value="1"/>
</dbReference>
<dbReference type="InterPro" id="IPR009001">
    <property type="entry name" value="Transl_elong_EF1A/Init_IF2_C"/>
</dbReference>
<evidence type="ECO:0000256" key="8">
    <source>
        <dbReference type="ARBA" id="ARBA00031615"/>
    </source>
</evidence>
<sequence>MKNIVIGTAGHIDHGKTTLIKALTGRETDRLKEEKKRGISIELGFTYFDLPSGKRAGIIDVPGHEKFIRHMLAGAGGMDIVMLVIAADEGVMPQTKEHLDILSLLKIEKGIIIITKANLVENDWIELVKEDIREKVKGTFLEKVEILAVDSIDGTGIEELIDLIDKLTDETDSRDINAPARMPIDRVFTITGFGTVVTGTLLEGKISVEDTLEILPQNVKVRIRNIQVHGKSVATAFAGQRVAINLANIKTEDIERGYVLAQLNSMETTMMIDARFKMLNELSRNLENRTRVRLYHGSTEIFARVVLLEKEELAPGESSFVQFRLEESIAVKKGDHIVVRFYSPLETIGGAIVIDSNPKKNKRFDDNLIKELAVKEKGAPEDILAKLIERYSQDFPDINFLAKSTAQQVGDIHTLLQKLKEKEVIIVLNDTIVLHRNYYEGLKEKAIDLLHSYHQSNSLRLGMIKEEFKSRLLPKNSGKIGDAFLDVLVRDRNIKILGKYVALNDFEITFNKTQLEIKKIIENAYLKDPFITPKIEDVIANAAHKKQDVEQVIEALLGKELIRINSDIILHEKSYIKARNLIIEYINKNGSISLSEFRDLLCTSRKYAVALIEHFDNIRLTKRVEDKRTLA</sequence>
<dbReference type="Gene3D" id="1.10.10.10">
    <property type="entry name" value="Winged helix-like DNA-binding domain superfamily/Winged helix DNA-binding domain"/>
    <property type="match status" value="1"/>
</dbReference>
<dbReference type="SUPFAM" id="SSF52540">
    <property type="entry name" value="P-loop containing nucleoside triphosphate hydrolases"/>
    <property type="match status" value="1"/>
</dbReference>
<dbReference type="PANTHER" id="PTHR43721:SF22">
    <property type="entry name" value="ELONGATION FACTOR TU, MITOCHONDRIAL"/>
    <property type="match status" value="1"/>
</dbReference>
<organism evidence="10 11">
    <name type="scientific">Natronincola peptidivorans</name>
    <dbReference type="NCBI Taxonomy" id="426128"/>
    <lineage>
        <taxon>Bacteria</taxon>
        <taxon>Bacillati</taxon>
        <taxon>Bacillota</taxon>
        <taxon>Clostridia</taxon>
        <taxon>Peptostreptococcales</taxon>
        <taxon>Natronincolaceae</taxon>
        <taxon>Natronincola</taxon>
    </lineage>
</organism>
<dbReference type="Pfam" id="PF25461">
    <property type="entry name" value="Beta-barrel_SelB"/>
    <property type="match status" value="1"/>
</dbReference>
<dbReference type="SUPFAM" id="SSF50447">
    <property type="entry name" value="Translation proteins"/>
    <property type="match status" value="1"/>
</dbReference>
<dbReference type="InterPro" id="IPR015191">
    <property type="entry name" value="SelB_WHD4"/>
</dbReference>
<comment type="function">
    <text evidence="7">Translation factor necessary for the incorporation of selenocysteine into proteins. It probably replaces EF-Tu for the insertion of selenocysteine directed by the UGA codon. SelB binds GTP and GDP.</text>
</comment>
<evidence type="ECO:0000259" key="9">
    <source>
        <dbReference type="PROSITE" id="PS51722"/>
    </source>
</evidence>
<dbReference type="GO" id="GO:0003746">
    <property type="term" value="F:translation elongation factor activity"/>
    <property type="evidence" value="ECO:0007669"/>
    <property type="project" value="UniProtKB-KW"/>
</dbReference>
<dbReference type="Gene3D" id="1.10.10.2770">
    <property type="match status" value="1"/>
</dbReference>
<protein>
    <recommendedName>
        <fullName evidence="2">Selenocysteine-specific elongation factor</fullName>
    </recommendedName>
    <alternativeName>
        <fullName evidence="8">SelB translation factor</fullName>
    </alternativeName>
</protein>
<keyword evidence="3" id="KW-0963">Cytoplasm</keyword>
<keyword evidence="10" id="KW-0251">Elongation factor</keyword>
<feature type="domain" description="Tr-type G" evidence="9">
    <location>
        <begin position="1"/>
        <end position="174"/>
    </location>
</feature>
<dbReference type="STRING" id="426128.SAMN05660297_00462"/>
<dbReference type="InterPro" id="IPR031157">
    <property type="entry name" value="G_TR_CS"/>
</dbReference>
<dbReference type="PROSITE" id="PS00301">
    <property type="entry name" value="G_TR_1"/>
    <property type="match status" value="1"/>
</dbReference>
<dbReference type="Gene3D" id="3.40.50.300">
    <property type="entry name" value="P-loop containing nucleotide triphosphate hydrolases"/>
    <property type="match status" value="1"/>
</dbReference>
<dbReference type="InterPro" id="IPR057335">
    <property type="entry name" value="Beta-barrel_SelB"/>
</dbReference>
<keyword evidence="4" id="KW-0547">Nucleotide-binding</keyword>
<keyword evidence="6" id="KW-0342">GTP-binding</keyword>
<dbReference type="InterPro" id="IPR004161">
    <property type="entry name" value="EFTu-like_2"/>
</dbReference>
<dbReference type="SUPFAM" id="SSF46785">
    <property type="entry name" value="Winged helix' DNA-binding domain"/>
    <property type="match status" value="2"/>
</dbReference>
<dbReference type="InterPro" id="IPR000795">
    <property type="entry name" value="T_Tr_GTP-bd_dom"/>
</dbReference>
<reference evidence="10 11" key="1">
    <citation type="submission" date="2016-10" db="EMBL/GenBank/DDBJ databases">
        <authorList>
            <person name="de Groot N.N."/>
        </authorList>
    </citation>
    <scope>NUCLEOTIDE SEQUENCE [LARGE SCALE GENOMIC DNA]</scope>
    <source>
        <strain evidence="10 11">DSM 18979</strain>
    </source>
</reference>
<accession>A0A1H9YXU4</accession>
<dbReference type="GO" id="GO:0001514">
    <property type="term" value="P:selenocysteine incorporation"/>
    <property type="evidence" value="ECO:0007669"/>
    <property type="project" value="InterPro"/>
</dbReference>
<dbReference type="InterPro" id="IPR036388">
    <property type="entry name" value="WH-like_DNA-bd_sf"/>
</dbReference>
<dbReference type="AlphaFoldDB" id="A0A1H9YXU4"/>
<dbReference type="PRINTS" id="PR00315">
    <property type="entry name" value="ELONGATNFCT"/>
</dbReference>
<dbReference type="OrthoDB" id="9804504at2"/>
<evidence type="ECO:0000313" key="10">
    <source>
        <dbReference type="EMBL" id="SES74023.1"/>
    </source>
</evidence>
<dbReference type="PROSITE" id="PS51722">
    <property type="entry name" value="G_TR_2"/>
    <property type="match status" value="1"/>
</dbReference>
<evidence type="ECO:0000313" key="11">
    <source>
        <dbReference type="Proteomes" id="UP000199568"/>
    </source>
</evidence>
<dbReference type="InterPro" id="IPR005225">
    <property type="entry name" value="Small_GTP-bd"/>
</dbReference>
<dbReference type="CDD" id="cd15491">
    <property type="entry name" value="selB_III"/>
    <property type="match status" value="1"/>
</dbReference>
<dbReference type="SUPFAM" id="SSF50465">
    <property type="entry name" value="EF-Tu/eEF-1alpha/eIF2-gamma C-terminal domain"/>
    <property type="match status" value="1"/>
</dbReference>
<dbReference type="CDD" id="cd03696">
    <property type="entry name" value="SelB_II"/>
    <property type="match status" value="1"/>
</dbReference>
<evidence type="ECO:0000256" key="7">
    <source>
        <dbReference type="ARBA" id="ARBA00025526"/>
    </source>
</evidence>
<dbReference type="Pfam" id="PF00009">
    <property type="entry name" value="GTP_EFTU"/>
    <property type="match status" value="1"/>
</dbReference>
<dbReference type="PANTHER" id="PTHR43721">
    <property type="entry name" value="ELONGATION FACTOR TU-RELATED"/>
    <property type="match status" value="1"/>
</dbReference>
<evidence type="ECO:0000256" key="2">
    <source>
        <dbReference type="ARBA" id="ARBA00015953"/>
    </source>
</evidence>
<evidence type="ECO:0000256" key="4">
    <source>
        <dbReference type="ARBA" id="ARBA00022741"/>
    </source>
</evidence>
<comment type="subcellular location">
    <subcellularLocation>
        <location evidence="1">Cytoplasm</location>
    </subcellularLocation>
</comment>
<dbReference type="InterPro" id="IPR036390">
    <property type="entry name" value="WH_DNA-bd_sf"/>
</dbReference>
<dbReference type="GO" id="GO:0005525">
    <property type="term" value="F:GTP binding"/>
    <property type="evidence" value="ECO:0007669"/>
    <property type="project" value="UniProtKB-KW"/>
</dbReference>
<dbReference type="RefSeq" id="WP_090438648.1">
    <property type="nucleotide sequence ID" value="NZ_FOHU01000001.1"/>
</dbReference>
<dbReference type="InterPro" id="IPR004535">
    <property type="entry name" value="Transl_elong_SelB"/>
</dbReference>
<evidence type="ECO:0000256" key="6">
    <source>
        <dbReference type="ARBA" id="ARBA00023134"/>
    </source>
</evidence>
<evidence type="ECO:0000256" key="3">
    <source>
        <dbReference type="ARBA" id="ARBA00022490"/>
    </source>
</evidence>
<evidence type="ECO:0000256" key="1">
    <source>
        <dbReference type="ARBA" id="ARBA00004496"/>
    </source>
</evidence>
<keyword evidence="11" id="KW-1185">Reference proteome</keyword>
<name>A0A1H9YXU4_9FIRM</name>
<keyword evidence="5" id="KW-0648">Protein biosynthesis</keyword>
<dbReference type="EMBL" id="FOHU01000001">
    <property type="protein sequence ID" value="SES74023.1"/>
    <property type="molecule type" value="Genomic_DNA"/>
</dbReference>
<evidence type="ECO:0000256" key="5">
    <source>
        <dbReference type="ARBA" id="ARBA00022917"/>
    </source>
</evidence>
<dbReference type="InterPro" id="IPR050055">
    <property type="entry name" value="EF-Tu_GTPase"/>
</dbReference>